<accession>A0A0G4ILS8</accession>
<feature type="domain" description="MI" evidence="5">
    <location>
        <begin position="530"/>
        <end position="657"/>
    </location>
</feature>
<evidence type="ECO:0000256" key="2">
    <source>
        <dbReference type="ARBA" id="ARBA00022540"/>
    </source>
</evidence>
<dbReference type="Proteomes" id="UP000039324">
    <property type="component" value="Unassembled WGS sequence"/>
</dbReference>
<dbReference type="SMART" id="SM00544">
    <property type="entry name" value="MA3"/>
    <property type="match status" value="1"/>
</dbReference>
<evidence type="ECO:0000256" key="1">
    <source>
        <dbReference type="ARBA" id="ARBA00005775"/>
    </source>
</evidence>
<keyword evidence="2" id="KW-0396">Initiation factor</keyword>
<dbReference type="PROSITE" id="PS51366">
    <property type="entry name" value="MI"/>
    <property type="match status" value="1"/>
</dbReference>
<protein>
    <recommendedName>
        <fullName evidence="5">MI domain-containing protein</fullName>
    </recommendedName>
</protein>
<evidence type="ECO:0000256" key="3">
    <source>
        <dbReference type="ARBA" id="ARBA00022917"/>
    </source>
</evidence>
<dbReference type="GO" id="GO:0016281">
    <property type="term" value="C:eukaryotic translation initiation factor 4F complex"/>
    <property type="evidence" value="ECO:0007669"/>
    <property type="project" value="TreeGrafter"/>
</dbReference>
<gene>
    <name evidence="6" type="ORF">PBRA_004740</name>
</gene>
<feature type="region of interest" description="Disordered" evidence="4">
    <location>
        <begin position="435"/>
        <end position="471"/>
    </location>
</feature>
<reference evidence="6 7" key="1">
    <citation type="submission" date="2015-02" db="EMBL/GenBank/DDBJ databases">
        <authorList>
            <person name="Chooi Y.-H."/>
        </authorList>
    </citation>
    <scope>NUCLEOTIDE SEQUENCE [LARGE SCALE GENOMIC DNA]</scope>
    <source>
        <strain evidence="6">E3</strain>
    </source>
</reference>
<dbReference type="Gene3D" id="1.25.40.180">
    <property type="match status" value="2"/>
</dbReference>
<dbReference type="EMBL" id="CDSF01000046">
    <property type="protein sequence ID" value="CEO96050.1"/>
    <property type="molecule type" value="Genomic_DNA"/>
</dbReference>
<sequence length="668" mass="73169">MSVSAAASSTAVDLFPLRPTSLLKVRARSSGSSSQNVSNVTTPHTPARAYFKSLSNRKMYTMEEMLAVRTKFVLCPKDLPDVSCVELGADDSLTWGLRSTSQATAQSDHKKGKLKIKITRSMDDALEQQQQSKPSSLDSLGEQAVYEPLSVSQNRWRPQSSSGLASLLKKLKGILNKLTVDKFEQLSTQFVNLVLTGCPTLAELREAVQLVFEKALDEMNFGDMYPRLVVLLSEKLPAIPADHNEEQSKKVTFKSVMLSMCQSEFEKAYLAVLPSSTASPAYGSAQAETLRLKQRHRLLGNMKFIGELYNKGLLNMSVIIYCARQLTSGLRSDHLEAACTLLEVTGATLEKAAAGQKAPEAQLRDIFQRLTAIGNMSPSNSEIDSRTRFLVREVLELRSSGWVPRRKKPEAMKIDEFRAKEEPMKAQFRSLLSVSAESPLSSTGTPRQATPASVSSGSRPAGPASTRTPRHMDRYARAQTSQLSSPVVTDQDLAKRYETAKPTSAAAAGKKWGEAEARPDPSKPALPDSDIKAGVDSMVREFLSIHDIAEVLTCMEELSQDDNAFRNVTVVSSLLMHAMEENEAPGRARAASLITRLLQEYKLLSTDDVDNGISDILAALPDIIDDLPIAPKRLGEVLHILISDGSLSSEFIARSDDALTEKVFAFAR</sequence>
<name>A0A0G4ILS8_PLABS</name>
<comment type="similarity">
    <text evidence="1">Belongs to the eukaryotic initiation factor 4G family.</text>
</comment>
<dbReference type="OMA" id="ENMIRMD"/>
<dbReference type="SUPFAM" id="SSF48371">
    <property type="entry name" value="ARM repeat"/>
    <property type="match status" value="2"/>
</dbReference>
<dbReference type="Pfam" id="PF02854">
    <property type="entry name" value="MIF4G"/>
    <property type="match status" value="1"/>
</dbReference>
<keyword evidence="7" id="KW-1185">Reference proteome</keyword>
<evidence type="ECO:0000313" key="7">
    <source>
        <dbReference type="Proteomes" id="UP000039324"/>
    </source>
</evidence>
<dbReference type="PANTHER" id="PTHR23253">
    <property type="entry name" value="EUKARYOTIC TRANSLATION INITIATION FACTOR 4 GAMMA"/>
    <property type="match status" value="1"/>
</dbReference>
<dbReference type="AlphaFoldDB" id="A0A0G4ILS8"/>
<feature type="compositionally biased region" description="Polar residues" evidence="4">
    <location>
        <begin position="435"/>
        <end position="458"/>
    </location>
</feature>
<keyword evidence="3" id="KW-0648">Protein biosynthesis</keyword>
<dbReference type="GO" id="GO:0003729">
    <property type="term" value="F:mRNA binding"/>
    <property type="evidence" value="ECO:0007669"/>
    <property type="project" value="TreeGrafter"/>
</dbReference>
<dbReference type="Pfam" id="PF02847">
    <property type="entry name" value="MA3"/>
    <property type="match status" value="1"/>
</dbReference>
<feature type="region of interest" description="Disordered" evidence="4">
    <location>
        <begin position="499"/>
        <end position="530"/>
    </location>
</feature>
<dbReference type="STRING" id="37360.A0A0G4ILS8"/>
<evidence type="ECO:0000256" key="4">
    <source>
        <dbReference type="SAM" id="MobiDB-lite"/>
    </source>
</evidence>
<dbReference type="GO" id="GO:0003743">
    <property type="term" value="F:translation initiation factor activity"/>
    <property type="evidence" value="ECO:0007669"/>
    <property type="project" value="UniProtKB-KW"/>
</dbReference>
<organism evidence="6 7">
    <name type="scientific">Plasmodiophora brassicae</name>
    <name type="common">Clubroot disease agent</name>
    <dbReference type="NCBI Taxonomy" id="37360"/>
    <lineage>
        <taxon>Eukaryota</taxon>
        <taxon>Sar</taxon>
        <taxon>Rhizaria</taxon>
        <taxon>Endomyxa</taxon>
        <taxon>Phytomyxea</taxon>
        <taxon>Plasmodiophorida</taxon>
        <taxon>Plasmodiophoridae</taxon>
        <taxon>Plasmodiophora</taxon>
    </lineage>
</organism>
<dbReference type="PANTHER" id="PTHR23253:SF9">
    <property type="entry name" value="EUKARYOTIC TRANSLATION INITIATION FACTOR 4 GAMMA 2"/>
    <property type="match status" value="1"/>
</dbReference>
<dbReference type="InterPro" id="IPR003890">
    <property type="entry name" value="MIF4G-like_typ-3"/>
</dbReference>
<evidence type="ECO:0000259" key="5">
    <source>
        <dbReference type="PROSITE" id="PS51366"/>
    </source>
</evidence>
<evidence type="ECO:0000313" key="6">
    <source>
        <dbReference type="EMBL" id="CEO96050.1"/>
    </source>
</evidence>
<dbReference type="InterPro" id="IPR016024">
    <property type="entry name" value="ARM-type_fold"/>
</dbReference>
<dbReference type="OrthoDB" id="514777at2759"/>
<dbReference type="InterPro" id="IPR003891">
    <property type="entry name" value="Initiation_fac_eIF4g_MI"/>
</dbReference>
<dbReference type="SMART" id="SM00543">
    <property type="entry name" value="MIF4G"/>
    <property type="match status" value="1"/>
</dbReference>
<proteinExistence type="inferred from homology"/>
<feature type="compositionally biased region" description="Basic and acidic residues" evidence="4">
    <location>
        <begin position="511"/>
        <end position="521"/>
    </location>
</feature>